<accession>A0A2J8U935</accession>
<name>A0A2J8U935_PONAB</name>
<organism evidence="3">
    <name type="scientific">Pongo abelii</name>
    <name type="common">Sumatran orangutan</name>
    <name type="synonym">Pongo pygmaeus abelii</name>
    <dbReference type="NCBI Taxonomy" id="9601"/>
    <lineage>
        <taxon>Eukaryota</taxon>
        <taxon>Metazoa</taxon>
        <taxon>Chordata</taxon>
        <taxon>Craniata</taxon>
        <taxon>Vertebrata</taxon>
        <taxon>Euteleostomi</taxon>
        <taxon>Mammalia</taxon>
        <taxon>Eutheria</taxon>
        <taxon>Euarchontoglires</taxon>
        <taxon>Primates</taxon>
        <taxon>Haplorrhini</taxon>
        <taxon>Catarrhini</taxon>
        <taxon>Hominidae</taxon>
        <taxon>Pongo</taxon>
    </lineage>
</organism>
<dbReference type="EMBL" id="NDHI03003467">
    <property type="protein sequence ID" value="PNJ41780.1"/>
    <property type="molecule type" value="Genomic_DNA"/>
</dbReference>
<protein>
    <submittedName>
        <fullName evidence="3">KLK7 isoform 1</fullName>
    </submittedName>
</protein>
<comment type="caution">
    <text evidence="3">The sequence shown here is derived from an EMBL/GenBank/DDBJ whole genome shotgun (WGS) entry which is preliminary data.</text>
</comment>
<evidence type="ECO:0000313" key="3">
    <source>
        <dbReference type="EMBL" id="PNJ41780.1"/>
    </source>
</evidence>
<feature type="region of interest" description="Disordered" evidence="1">
    <location>
        <begin position="44"/>
        <end position="66"/>
    </location>
</feature>
<evidence type="ECO:0000256" key="1">
    <source>
        <dbReference type="SAM" id="MobiDB-lite"/>
    </source>
</evidence>
<gene>
    <name evidence="3" type="ORF">CR201_G0029743</name>
</gene>
<reference evidence="3" key="1">
    <citation type="submission" date="2017-12" db="EMBL/GenBank/DDBJ databases">
        <title>High-resolution comparative analysis of great ape genomes.</title>
        <authorList>
            <person name="Pollen A."/>
            <person name="Hastie A."/>
            <person name="Hormozdiari F."/>
            <person name="Dougherty M."/>
            <person name="Liu R."/>
            <person name="Chaisson M."/>
            <person name="Hoppe E."/>
            <person name="Hill C."/>
            <person name="Pang A."/>
            <person name="Hillier L."/>
            <person name="Baker C."/>
            <person name="Armstrong J."/>
            <person name="Shendure J."/>
            <person name="Paten B."/>
            <person name="Wilson R."/>
            <person name="Chao H."/>
            <person name="Schneider V."/>
            <person name="Ventura M."/>
            <person name="Kronenberg Z."/>
            <person name="Murali S."/>
            <person name="Gordon D."/>
            <person name="Cantsilieris S."/>
            <person name="Munson K."/>
            <person name="Nelson B."/>
            <person name="Raja A."/>
            <person name="Underwood J."/>
            <person name="Diekhans M."/>
            <person name="Fiddes I."/>
            <person name="Haussler D."/>
            <person name="Eichler E."/>
        </authorList>
    </citation>
    <scope>NUCLEOTIDE SEQUENCE [LARGE SCALE GENOMIC DNA]</scope>
    <source>
        <strain evidence="3">Susie</strain>
    </source>
</reference>
<proteinExistence type="predicted"/>
<sequence>MARSLLLPLQILLLSLALETAGEEVSTPCTWAVIRWATGELRGSRPRNHSATLATPHRPMLMTSCS</sequence>
<dbReference type="AlphaFoldDB" id="A0A2J8U935"/>
<evidence type="ECO:0000256" key="2">
    <source>
        <dbReference type="SAM" id="SignalP"/>
    </source>
</evidence>
<feature type="signal peptide" evidence="2">
    <location>
        <begin position="1"/>
        <end position="22"/>
    </location>
</feature>
<keyword evidence="2" id="KW-0732">Signal</keyword>
<feature type="chain" id="PRO_5014453836" evidence="2">
    <location>
        <begin position="23"/>
        <end position="66"/>
    </location>
</feature>